<proteinExistence type="predicted"/>
<dbReference type="Proteomes" id="UP000195062">
    <property type="component" value="Unassembled WGS sequence"/>
</dbReference>
<name>A0A251XHU2_CLAMM</name>
<gene>
    <name evidence="2" type="ORF">CMMCAS07_12030</name>
</gene>
<evidence type="ECO:0000313" key="2">
    <source>
        <dbReference type="EMBL" id="OUE02738.1"/>
    </source>
</evidence>
<sequence>MPPWPADSSRKLPGRPAVSLRCTPTGVSPSAKTSRSTGITRWSAARARNASRVVVPGAGTDGAAGRGDSLMGWALRRRRGARP</sequence>
<dbReference type="EMBL" id="MDHH01000002">
    <property type="protein sequence ID" value="OUE02738.1"/>
    <property type="molecule type" value="Genomic_DNA"/>
</dbReference>
<dbReference type="AlphaFoldDB" id="A0A251XHU2"/>
<protein>
    <submittedName>
        <fullName evidence="2">Uncharacterized protein</fullName>
    </submittedName>
</protein>
<organism evidence="2 3">
    <name type="scientific">Clavibacter michiganensis subsp. michiganensis</name>
    <dbReference type="NCBI Taxonomy" id="33013"/>
    <lineage>
        <taxon>Bacteria</taxon>
        <taxon>Bacillati</taxon>
        <taxon>Actinomycetota</taxon>
        <taxon>Actinomycetes</taxon>
        <taxon>Micrococcales</taxon>
        <taxon>Microbacteriaceae</taxon>
        <taxon>Clavibacter</taxon>
    </lineage>
</organism>
<feature type="region of interest" description="Disordered" evidence="1">
    <location>
        <begin position="1"/>
        <end position="48"/>
    </location>
</feature>
<accession>A0A251XHU2</accession>
<evidence type="ECO:0000313" key="3">
    <source>
        <dbReference type="Proteomes" id="UP000195062"/>
    </source>
</evidence>
<keyword evidence="3" id="KW-1185">Reference proteome</keyword>
<evidence type="ECO:0000256" key="1">
    <source>
        <dbReference type="SAM" id="MobiDB-lite"/>
    </source>
</evidence>
<feature type="compositionally biased region" description="Polar residues" evidence="1">
    <location>
        <begin position="25"/>
        <end position="40"/>
    </location>
</feature>
<reference evidence="2 3" key="1">
    <citation type="submission" date="2016-08" db="EMBL/GenBank/DDBJ databases">
        <title>Genome sequence of Clavibacter michiganensis subsp. michiganensis strain CASJ007.</title>
        <authorList>
            <person name="Thapa S.P."/>
            <person name="Coaker G."/>
        </authorList>
    </citation>
    <scope>NUCLEOTIDE SEQUENCE [LARGE SCALE GENOMIC DNA]</scope>
    <source>
        <strain evidence="2">CASJ007</strain>
    </source>
</reference>
<comment type="caution">
    <text evidence="2">The sequence shown here is derived from an EMBL/GenBank/DDBJ whole genome shotgun (WGS) entry which is preliminary data.</text>
</comment>